<evidence type="ECO:0000313" key="1">
    <source>
        <dbReference type="EMBL" id="TLS53949.1"/>
    </source>
</evidence>
<evidence type="ECO:0000313" key="2">
    <source>
        <dbReference type="Proteomes" id="UP000309676"/>
    </source>
</evidence>
<name>A0A5R9GFJ1_9BACL</name>
<comment type="caution">
    <text evidence="1">The sequence shown here is derived from an EMBL/GenBank/DDBJ whole genome shotgun (WGS) entry which is preliminary data.</text>
</comment>
<evidence type="ECO:0008006" key="3">
    <source>
        <dbReference type="Google" id="ProtNLM"/>
    </source>
</evidence>
<dbReference type="Proteomes" id="UP000309676">
    <property type="component" value="Unassembled WGS sequence"/>
</dbReference>
<organism evidence="1 2">
    <name type="scientific">Paenibacillus antri</name>
    <dbReference type="NCBI Taxonomy" id="2582848"/>
    <lineage>
        <taxon>Bacteria</taxon>
        <taxon>Bacillati</taxon>
        <taxon>Bacillota</taxon>
        <taxon>Bacilli</taxon>
        <taxon>Bacillales</taxon>
        <taxon>Paenibacillaceae</taxon>
        <taxon>Paenibacillus</taxon>
    </lineage>
</organism>
<accession>A0A5R9GFJ1</accession>
<reference evidence="1 2" key="1">
    <citation type="submission" date="2019-05" db="EMBL/GenBank/DDBJ databases">
        <authorList>
            <person name="Narsing Rao M.P."/>
            <person name="Li W.J."/>
        </authorList>
    </citation>
    <scope>NUCLEOTIDE SEQUENCE [LARGE SCALE GENOMIC DNA]</scope>
    <source>
        <strain evidence="1 2">SYSU_K30003</strain>
    </source>
</reference>
<protein>
    <recommendedName>
        <fullName evidence="3">DUF4309 domain-containing protein</fullName>
    </recommendedName>
</protein>
<proteinExistence type="predicted"/>
<keyword evidence="2" id="KW-1185">Reference proteome</keyword>
<dbReference type="AlphaFoldDB" id="A0A5R9GFJ1"/>
<dbReference type="EMBL" id="VCIW01000001">
    <property type="protein sequence ID" value="TLS53949.1"/>
    <property type="molecule type" value="Genomic_DNA"/>
</dbReference>
<gene>
    <name evidence="1" type="ORF">FE782_00955</name>
</gene>
<sequence>MNEDDREAMKTAEEARQEFNRRNYDVTGTFDPLHPTLMGIGIGTNADVVTQRFGEPTEKYLLPDEKEDAAVYSYPGFTIGIRDKKVLFVEVSTRSVSPGLNGLRLGDAKDDAIAKLGKPASETEFVVSYIADGAVLKLDLEPETNKIHSIKLFPEE</sequence>